<name>A0A8J9US74_9NEOP</name>
<feature type="domain" description="SMP-30/Gluconolactonase/LRE-like region" evidence="17">
    <location>
        <begin position="298"/>
        <end position="555"/>
    </location>
</feature>
<dbReference type="InterPro" id="IPR005511">
    <property type="entry name" value="SMP-30"/>
</dbReference>
<evidence type="ECO:0000313" key="19">
    <source>
        <dbReference type="EMBL" id="CAH0723979.1"/>
    </source>
</evidence>
<evidence type="ECO:0000256" key="7">
    <source>
        <dbReference type="ARBA" id="ARBA00013227"/>
    </source>
</evidence>
<dbReference type="PRINTS" id="PR01791">
    <property type="entry name" value="REGUCALCIN"/>
</dbReference>
<dbReference type="InterPro" id="IPR011990">
    <property type="entry name" value="TPR-like_helical_dom_sf"/>
</dbReference>
<evidence type="ECO:0000256" key="3">
    <source>
        <dbReference type="ARBA" id="ARBA00001936"/>
    </source>
</evidence>
<comment type="cofactor">
    <cofactor evidence="15">
        <name>Zn(2+)</name>
        <dbReference type="ChEBI" id="CHEBI:29105"/>
    </cofactor>
    <text evidence="15">Binds 1 divalent metal cation per subunit.</text>
</comment>
<keyword evidence="12" id="KW-0106">Calcium</keyword>
<dbReference type="PRINTS" id="PR01790">
    <property type="entry name" value="SMP30FAMILY"/>
</dbReference>
<evidence type="ECO:0000256" key="2">
    <source>
        <dbReference type="ARBA" id="ARBA00001913"/>
    </source>
</evidence>
<evidence type="ECO:0000256" key="15">
    <source>
        <dbReference type="PIRSR" id="PIRSR605511-2"/>
    </source>
</evidence>
<evidence type="ECO:0000256" key="13">
    <source>
        <dbReference type="ARBA" id="ARBA00032464"/>
    </source>
</evidence>
<dbReference type="Proteomes" id="UP000838878">
    <property type="component" value="Chromosome 4"/>
</dbReference>
<feature type="domain" description="EMC2 TPR-like" evidence="18">
    <location>
        <begin position="90"/>
        <end position="196"/>
    </location>
</feature>
<comment type="catalytic activity">
    <reaction evidence="1">
        <text>D-glucono-1,5-lactone + H2O = D-gluconate + H(+)</text>
        <dbReference type="Rhea" id="RHEA:10440"/>
        <dbReference type="ChEBI" id="CHEBI:15377"/>
        <dbReference type="ChEBI" id="CHEBI:15378"/>
        <dbReference type="ChEBI" id="CHEBI:16217"/>
        <dbReference type="ChEBI" id="CHEBI:18391"/>
        <dbReference type="EC" id="3.1.1.17"/>
    </reaction>
</comment>
<comment type="similarity">
    <text evidence="6">Belongs to the SMP-30/CGR1 family.</text>
</comment>
<dbReference type="SUPFAM" id="SSF63829">
    <property type="entry name" value="Calcium-dependent phosphotriesterase"/>
    <property type="match status" value="1"/>
</dbReference>
<dbReference type="InterPro" id="IPR019734">
    <property type="entry name" value="TPR_rpt"/>
</dbReference>
<dbReference type="SUPFAM" id="SSF48452">
    <property type="entry name" value="TPR-like"/>
    <property type="match status" value="1"/>
</dbReference>
<evidence type="ECO:0000256" key="1">
    <source>
        <dbReference type="ARBA" id="ARBA00001589"/>
    </source>
</evidence>
<feature type="non-terminal residue" evidence="19">
    <location>
        <position position="589"/>
    </location>
</feature>
<organism evidence="19 20">
    <name type="scientific">Brenthis ino</name>
    <name type="common">lesser marbled fritillary</name>
    <dbReference type="NCBI Taxonomy" id="405034"/>
    <lineage>
        <taxon>Eukaryota</taxon>
        <taxon>Metazoa</taxon>
        <taxon>Ecdysozoa</taxon>
        <taxon>Arthropoda</taxon>
        <taxon>Hexapoda</taxon>
        <taxon>Insecta</taxon>
        <taxon>Pterygota</taxon>
        <taxon>Neoptera</taxon>
        <taxon>Endopterygota</taxon>
        <taxon>Lepidoptera</taxon>
        <taxon>Glossata</taxon>
        <taxon>Ditrysia</taxon>
        <taxon>Papilionoidea</taxon>
        <taxon>Nymphalidae</taxon>
        <taxon>Heliconiinae</taxon>
        <taxon>Argynnini</taxon>
        <taxon>Brenthis</taxon>
    </lineage>
</organism>
<accession>A0A8J9US74</accession>
<dbReference type="Pfam" id="PF22890">
    <property type="entry name" value="TPR_EMC2"/>
    <property type="match status" value="1"/>
</dbReference>
<dbReference type="PANTHER" id="PTHR10907:SF66">
    <property type="entry name" value="MIP34848P1-RELATED"/>
    <property type="match status" value="1"/>
</dbReference>
<dbReference type="SMART" id="SM00028">
    <property type="entry name" value="TPR"/>
    <property type="match status" value="3"/>
</dbReference>
<protein>
    <recommendedName>
        <fullName evidence="8">Regucalcin</fullName>
        <ecNumber evidence="7">3.1.1.17</ecNumber>
    </recommendedName>
    <alternativeName>
        <fullName evidence="13">Gluconolactonase</fullName>
    </alternativeName>
</protein>
<keyword evidence="20" id="KW-1185">Reference proteome</keyword>
<feature type="binding site" evidence="15">
    <location>
        <position position="300"/>
    </location>
    <ligand>
        <name>a divalent metal cation</name>
        <dbReference type="ChEBI" id="CHEBI:60240"/>
    </ligand>
</feature>
<gene>
    <name evidence="19" type="ORF">BINO364_LOCUS9744</name>
</gene>
<reference evidence="19" key="1">
    <citation type="submission" date="2021-12" db="EMBL/GenBank/DDBJ databases">
        <authorList>
            <person name="Martin H S."/>
        </authorList>
    </citation>
    <scope>NUCLEOTIDE SEQUENCE</scope>
</reference>
<evidence type="ECO:0000256" key="8">
    <source>
        <dbReference type="ARBA" id="ARBA00016808"/>
    </source>
</evidence>
<evidence type="ECO:0000256" key="4">
    <source>
        <dbReference type="ARBA" id="ARBA00001946"/>
    </source>
</evidence>
<keyword evidence="10 15" id="KW-0479">Metal-binding</keyword>
<dbReference type="EC" id="3.1.1.17" evidence="7"/>
<dbReference type="PANTHER" id="PTHR10907">
    <property type="entry name" value="REGUCALCIN"/>
    <property type="match status" value="1"/>
</dbReference>
<evidence type="ECO:0000256" key="6">
    <source>
        <dbReference type="ARBA" id="ARBA00008853"/>
    </source>
</evidence>
<comment type="cofactor">
    <cofactor evidence="2">
        <name>Ca(2+)</name>
        <dbReference type="ChEBI" id="CHEBI:29108"/>
    </cofactor>
</comment>
<dbReference type="GO" id="GO:0005509">
    <property type="term" value="F:calcium ion binding"/>
    <property type="evidence" value="ECO:0007669"/>
    <property type="project" value="InterPro"/>
</dbReference>
<dbReference type="Pfam" id="PF13181">
    <property type="entry name" value="TPR_8"/>
    <property type="match status" value="1"/>
</dbReference>
<dbReference type="InterPro" id="IPR008367">
    <property type="entry name" value="Regucalcin"/>
</dbReference>
<evidence type="ECO:0000259" key="18">
    <source>
        <dbReference type="Pfam" id="PF22890"/>
    </source>
</evidence>
<evidence type="ECO:0000256" key="12">
    <source>
        <dbReference type="ARBA" id="ARBA00022837"/>
    </source>
</evidence>
<keyword evidence="11" id="KW-0378">Hydrolase</keyword>
<evidence type="ECO:0000256" key="14">
    <source>
        <dbReference type="PIRSR" id="PIRSR605511-1"/>
    </source>
</evidence>
<dbReference type="EMBL" id="OV170224">
    <property type="protein sequence ID" value="CAH0723979.1"/>
    <property type="molecule type" value="Genomic_DNA"/>
</dbReference>
<dbReference type="GO" id="GO:0005737">
    <property type="term" value="C:cytoplasm"/>
    <property type="evidence" value="ECO:0007669"/>
    <property type="project" value="UniProtKB-SubCell"/>
</dbReference>
<evidence type="ECO:0000256" key="9">
    <source>
        <dbReference type="ARBA" id="ARBA00022490"/>
    </source>
</evidence>
<evidence type="ECO:0000313" key="20">
    <source>
        <dbReference type="Proteomes" id="UP000838878"/>
    </source>
</evidence>
<dbReference type="GO" id="GO:0004341">
    <property type="term" value="F:gluconolactonase activity"/>
    <property type="evidence" value="ECO:0007669"/>
    <property type="project" value="UniProtKB-EC"/>
</dbReference>
<feature type="binding site" evidence="15">
    <location>
        <position position="412"/>
    </location>
    <ligand>
        <name>substrate</name>
    </ligand>
</feature>
<feature type="binding site" evidence="15">
    <location>
        <position position="496"/>
    </location>
    <ligand>
        <name>a divalent metal cation</name>
        <dbReference type="ChEBI" id="CHEBI:60240"/>
    </ligand>
</feature>
<dbReference type="FunFam" id="2.120.10.30:FF:000027">
    <property type="entry name" value="Regucalcin homologue"/>
    <property type="match status" value="1"/>
</dbReference>
<evidence type="ECO:0000256" key="11">
    <source>
        <dbReference type="ARBA" id="ARBA00022801"/>
    </source>
</evidence>
<keyword evidence="16" id="KW-0802">TPR repeat</keyword>
<comment type="subcellular location">
    <subcellularLocation>
        <location evidence="5">Cytoplasm</location>
    </subcellularLocation>
</comment>
<evidence type="ECO:0000256" key="16">
    <source>
        <dbReference type="PROSITE-ProRule" id="PRU00339"/>
    </source>
</evidence>
<evidence type="ECO:0000256" key="5">
    <source>
        <dbReference type="ARBA" id="ARBA00004496"/>
    </source>
</evidence>
<dbReference type="InterPro" id="IPR013658">
    <property type="entry name" value="SGL"/>
</dbReference>
<sequence length="589" mass="66117">MSYNYEDLSRAEVLDLLRQWRENNERRSEDLLNMFEAIVEQSLHKLGNEKYVIMEQMIYAALDCHFIGIAKSTILMLSEEFPGSLRVMTFKALCFEAEEKYEEALEILDNIIKTDETNASARKRRVAILKAQGLINEAIKELVDYLKKFMSDMEAWQELSELYLQVQEYSKAAFCVEELILHQPHNHLMHQRLADIRYTMGGVENMELAKSYYCQALKLNPDNMRALLGLFLVTNNLLSHYKSSGSSKRKEVYKLSQWAQSEAMKKKREAEPSPAVPALNNFVMSVKVEEILSESFELGEGPHWDEEQKALFFVNIRGFTIHKYVPATKQHSKTKLNGKVGFIVPVEGTTDKFIVGLEIKFVIIQWDGGDGTPAAVVKELGTVDEGVVPPTRLNDGKADLRGRVFAGTMGYEDPTGVFVPGQGSLYRVDKTGIHKVCGGIGISNGLNWDLKRKAFYYTDSLERKIRRYDYDVETGEISNLKYIFDLEGNNIEGFPDGSTIDADGNLWIAIFGGSCVIKIDPASGKILQKVPIPAPQVTSVTFGGDNLDILFVTTACLNIGGPKEPPSGYVFMVKGLGVKGTKGMNFKLE</sequence>
<feature type="repeat" description="TPR" evidence="16">
    <location>
        <begin position="153"/>
        <end position="186"/>
    </location>
</feature>
<dbReference type="InterPro" id="IPR055217">
    <property type="entry name" value="TPR_EMC2"/>
</dbReference>
<feature type="binding site" evidence="15">
    <location>
        <position position="394"/>
    </location>
    <ligand>
        <name>substrate</name>
    </ligand>
</feature>
<evidence type="ECO:0000256" key="10">
    <source>
        <dbReference type="ARBA" id="ARBA00022723"/>
    </source>
</evidence>
<dbReference type="GO" id="GO:0019853">
    <property type="term" value="P:L-ascorbic acid biosynthetic process"/>
    <property type="evidence" value="ECO:0007669"/>
    <property type="project" value="TreeGrafter"/>
</dbReference>
<comment type="cofactor">
    <cofactor evidence="3">
        <name>Mn(2+)</name>
        <dbReference type="ChEBI" id="CHEBI:29035"/>
    </cofactor>
</comment>
<dbReference type="PROSITE" id="PS50005">
    <property type="entry name" value="TPR"/>
    <property type="match status" value="1"/>
</dbReference>
<feature type="binding site" evidence="15">
    <location>
        <position position="392"/>
    </location>
    <ligand>
        <name>substrate</name>
    </ligand>
</feature>
<keyword evidence="9" id="KW-0963">Cytoplasm</keyword>
<evidence type="ECO:0000259" key="17">
    <source>
        <dbReference type="Pfam" id="PF08450"/>
    </source>
</evidence>
<proteinExistence type="inferred from homology"/>
<keyword evidence="15" id="KW-0862">Zinc</keyword>
<dbReference type="Gene3D" id="2.120.10.30">
    <property type="entry name" value="TolB, C-terminal domain"/>
    <property type="match status" value="1"/>
</dbReference>
<feature type="binding site" evidence="15">
    <location>
        <position position="444"/>
    </location>
    <ligand>
        <name>a divalent metal cation</name>
        <dbReference type="ChEBI" id="CHEBI:60240"/>
    </ligand>
</feature>
<feature type="active site" description="Proton donor/acceptor" evidence="14">
    <location>
        <position position="496"/>
    </location>
</feature>
<dbReference type="Pfam" id="PF08450">
    <property type="entry name" value="SGL"/>
    <property type="match status" value="1"/>
</dbReference>
<dbReference type="GO" id="GO:0030234">
    <property type="term" value="F:enzyme regulator activity"/>
    <property type="evidence" value="ECO:0007669"/>
    <property type="project" value="InterPro"/>
</dbReference>
<dbReference type="InterPro" id="IPR011042">
    <property type="entry name" value="6-blade_b-propeller_TolB-like"/>
</dbReference>
<dbReference type="AlphaFoldDB" id="A0A8J9US74"/>
<comment type="cofactor">
    <cofactor evidence="4">
        <name>Mg(2+)</name>
        <dbReference type="ChEBI" id="CHEBI:18420"/>
    </cofactor>
</comment>
<dbReference type="OrthoDB" id="423498at2759"/>
<dbReference type="Gene3D" id="1.25.40.10">
    <property type="entry name" value="Tetratricopeptide repeat domain"/>
    <property type="match status" value="1"/>
</dbReference>